<evidence type="ECO:0000313" key="2">
    <source>
        <dbReference type="Proteomes" id="UP000064967"/>
    </source>
</evidence>
<protein>
    <submittedName>
        <fullName evidence="1">Uncharacterized protein</fullName>
    </submittedName>
</protein>
<dbReference type="OrthoDB" id="5504710at2"/>
<name>A0A0K1QAE9_9BACT</name>
<gene>
    <name evidence="1" type="ORF">AKJ09_09320</name>
</gene>
<dbReference type="Proteomes" id="UP000064967">
    <property type="component" value="Chromosome"/>
</dbReference>
<evidence type="ECO:0000313" key="1">
    <source>
        <dbReference type="EMBL" id="AKV02657.1"/>
    </source>
</evidence>
<keyword evidence="2" id="KW-1185">Reference proteome</keyword>
<dbReference type="EMBL" id="CP012333">
    <property type="protein sequence ID" value="AKV02657.1"/>
    <property type="molecule type" value="Genomic_DNA"/>
</dbReference>
<sequence length="657" mass="71492">MGSFLTNVQLRLGETKDAAVRAEKVLRAHFAAQGLEEARPSEPADRTVLLESREGWLSVYDERSEGQDPAVLRELASVLSARLEATTFTVVVHDSDVLVLELFEGGQRIDTYDSAPEYFGKRSKKNKAAVGGHPELWEALLAPGHSVEALKATWGEQRLFAEDTLRKTAEHFGLEAARVDIGYEYADKSNAKYVRLSLRNKSRPASETHASGPTVYVQHGYQPNVEVSQGMAVRICCGVQNHGGASRGLELVLAGDAITKGLVIPEVVEIVTGGASNMRRVEKSVERRADRFVAAFEDFENPAGLEGGLAALAGLPAKKMVEVMYASVVHANVQAVGGVPGGGTLLVTFAPLHDAEGALTHAMEIDARPTPRRPLRARPDVDAHLLRTLDGPVLFAQVSMDLSRGDAVGAVASLLERWMWFLEGDLSIAVHRANPNLRPRVERAKGKGVAHGKRWTTLLDELRTENVVEVSAGRWPSSDEAMLDRSVGAGFTFGTQIFERSKTESCLPTLALWLDTTKVSAERTAAARTFLESAIDTLMVERRGLQAVVTKTSPPGPPSLDRTDYEQVCGLYGDVTMRRTWQGRWLRAMGKGTVWMGRELASRDFDRAALTKAATVTEREGILRVTIADDAALTHAEHALANLLPSSEQWLDAARGA</sequence>
<dbReference type="KEGG" id="llu:AKJ09_09320"/>
<dbReference type="AlphaFoldDB" id="A0A0K1QAE9"/>
<accession>A0A0K1QAE9</accession>
<dbReference type="STRING" id="1391654.AKJ09_09320"/>
<dbReference type="RefSeq" id="WP_146653542.1">
    <property type="nucleotide sequence ID" value="NZ_CP012333.1"/>
</dbReference>
<organism evidence="1 2">
    <name type="scientific">Labilithrix luteola</name>
    <dbReference type="NCBI Taxonomy" id="1391654"/>
    <lineage>
        <taxon>Bacteria</taxon>
        <taxon>Pseudomonadati</taxon>
        <taxon>Myxococcota</taxon>
        <taxon>Polyangia</taxon>
        <taxon>Polyangiales</taxon>
        <taxon>Labilitrichaceae</taxon>
        <taxon>Labilithrix</taxon>
    </lineage>
</organism>
<proteinExistence type="predicted"/>
<reference evidence="1 2" key="1">
    <citation type="submission" date="2015-08" db="EMBL/GenBank/DDBJ databases">
        <authorList>
            <person name="Babu N.S."/>
            <person name="Beckwith C.J."/>
            <person name="Beseler K.G."/>
            <person name="Brison A."/>
            <person name="Carone J.V."/>
            <person name="Caskin T.P."/>
            <person name="Diamond M."/>
            <person name="Durham M.E."/>
            <person name="Foxe J.M."/>
            <person name="Go M."/>
            <person name="Henderson B.A."/>
            <person name="Jones I.B."/>
            <person name="McGettigan J.A."/>
            <person name="Micheletti S.J."/>
            <person name="Nasrallah M.E."/>
            <person name="Ortiz D."/>
            <person name="Piller C.R."/>
            <person name="Privatt S.R."/>
            <person name="Schneider S.L."/>
            <person name="Sharp S."/>
            <person name="Smith T.C."/>
            <person name="Stanton J.D."/>
            <person name="Ullery H.E."/>
            <person name="Wilson R.J."/>
            <person name="Serrano M.G."/>
            <person name="Buck G."/>
            <person name="Lee V."/>
            <person name="Wang Y."/>
            <person name="Carvalho R."/>
            <person name="Voegtly L."/>
            <person name="Shi R."/>
            <person name="Duckworth R."/>
            <person name="Johnson A."/>
            <person name="Loviza R."/>
            <person name="Walstead R."/>
            <person name="Shah Z."/>
            <person name="Kiflezghi M."/>
            <person name="Wade K."/>
            <person name="Ball S.L."/>
            <person name="Bradley K.W."/>
            <person name="Asai D.J."/>
            <person name="Bowman C.A."/>
            <person name="Russell D.A."/>
            <person name="Pope W.H."/>
            <person name="Jacobs-Sera D."/>
            <person name="Hendrix R.W."/>
            <person name="Hatfull G.F."/>
        </authorList>
    </citation>
    <scope>NUCLEOTIDE SEQUENCE [LARGE SCALE GENOMIC DNA]</scope>
    <source>
        <strain evidence="1 2">DSM 27648</strain>
    </source>
</reference>